<protein>
    <submittedName>
        <fullName evidence="2">SEL1-like repeat protein</fullName>
    </submittedName>
</protein>
<dbReference type="SUPFAM" id="SSF81901">
    <property type="entry name" value="HCP-like"/>
    <property type="match status" value="1"/>
</dbReference>
<dbReference type="Gene3D" id="1.25.40.10">
    <property type="entry name" value="Tetratricopeptide repeat domain"/>
    <property type="match status" value="1"/>
</dbReference>
<gene>
    <name evidence="2" type="ORF">ABS767_07275</name>
</gene>
<dbReference type="Proteomes" id="UP001629244">
    <property type="component" value="Unassembled WGS sequence"/>
</dbReference>
<accession>A0ABW8YND6</accession>
<evidence type="ECO:0000313" key="2">
    <source>
        <dbReference type="EMBL" id="MFL9840755.1"/>
    </source>
</evidence>
<reference evidence="2 3" key="1">
    <citation type="submission" date="2024-06" db="EMBL/GenBank/DDBJ databases">
        <authorList>
            <person name="Kaempfer P."/>
            <person name="Viver T."/>
        </authorList>
    </citation>
    <scope>NUCLEOTIDE SEQUENCE [LARGE SCALE GENOMIC DNA]</scope>
    <source>
        <strain evidence="2 3">ST-64</strain>
    </source>
</reference>
<dbReference type="EMBL" id="JBELQC010000001">
    <property type="protein sequence ID" value="MFL9840755.1"/>
    <property type="molecule type" value="Genomic_DNA"/>
</dbReference>
<comment type="caution">
    <text evidence="2">The sequence shown here is derived from an EMBL/GenBank/DDBJ whole genome shotgun (WGS) entry which is preliminary data.</text>
</comment>
<keyword evidence="1" id="KW-0732">Signal</keyword>
<feature type="signal peptide" evidence="1">
    <location>
        <begin position="1"/>
        <end position="21"/>
    </location>
</feature>
<organism evidence="2 3">
    <name type="scientific">Sphingomonas plantiphila</name>
    <dbReference type="NCBI Taxonomy" id="3163295"/>
    <lineage>
        <taxon>Bacteria</taxon>
        <taxon>Pseudomonadati</taxon>
        <taxon>Pseudomonadota</taxon>
        <taxon>Alphaproteobacteria</taxon>
        <taxon>Sphingomonadales</taxon>
        <taxon>Sphingomonadaceae</taxon>
        <taxon>Sphingomonas</taxon>
    </lineage>
</organism>
<evidence type="ECO:0000256" key="1">
    <source>
        <dbReference type="SAM" id="SignalP"/>
    </source>
</evidence>
<sequence>MRWAVLIMSIAASAGSDPAIAGPARGGATAVVVQASSDCTRDTNVDSCWRAGVQAEKRGDAVAALAAYEASCAAGFQMGGCYEAGKLYFLNATLRDYGRSKERMVRVCQSDDVGIAPYACKYLGIIYQKGLSVKPQPAQAFSYLARSCFPYGEPFIDGGGCELLGNHVPDAAAMEVDDDVWHPDYIAYLAFAMGCSDDMAAQCNQATALYRRAVAESAGWLARCAEDAGAVALGGCEDMVRSASVDDHEARQAFRRAMVRAFRRATDYAG</sequence>
<dbReference type="InterPro" id="IPR011990">
    <property type="entry name" value="TPR-like_helical_dom_sf"/>
</dbReference>
<evidence type="ECO:0000313" key="3">
    <source>
        <dbReference type="Proteomes" id="UP001629244"/>
    </source>
</evidence>
<feature type="chain" id="PRO_5046599341" evidence="1">
    <location>
        <begin position="22"/>
        <end position="270"/>
    </location>
</feature>
<keyword evidence="3" id="KW-1185">Reference proteome</keyword>
<name>A0ABW8YND6_9SPHN</name>
<dbReference type="RefSeq" id="WP_408077684.1">
    <property type="nucleotide sequence ID" value="NZ_JBELQC010000001.1"/>
</dbReference>
<proteinExistence type="predicted"/>